<dbReference type="SUPFAM" id="SSF55811">
    <property type="entry name" value="Nudix"/>
    <property type="match status" value="1"/>
</dbReference>
<dbReference type="InterPro" id="IPR015797">
    <property type="entry name" value="NUDIX_hydrolase-like_dom_sf"/>
</dbReference>
<evidence type="ECO:0000256" key="5">
    <source>
        <dbReference type="ARBA" id="ARBA00022723"/>
    </source>
</evidence>
<evidence type="ECO:0000256" key="13">
    <source>
        <dbReference type="ARBA" id="ARBA00040794"/>
    </source>
</evidence>
<evidence type="ECO:0000256" key="3">
    <source>
        <dbReference type="ARBA" id="ARBA00022457"/>
    </source>
</evidence>
<evidence type="ECO:0000256" key="7">
    <source>
        <dbReference type="ARBA" id="ARBA00022801"/>
    </source>
</evidence>
<keyword evidence="9" id="KW-0234">DNA repair</keyword>
<dbReference type="InterPro" id="IPR047127">
    <property type="entry name" value="MutT-like"/>
</dbReference>
<name>A0ABX0HD95_9BACT</name>
<keyword evidence="7" id="KW-0378">Hydrolase</keyword>
<organism evidence="18 19">
    <name type="scientific">Cyclobacterium plantarum</name>
    <dbReference type="NCBI Taxonomy" id="2716263"/>
    <lineage>
        <taxon>Bacteria</taxon>
        <taxon>Pseudomonadati</taxon>
        <taxon>Bacteroidota</taxon>
        <taxon>Cytophagia</taxon>
        <taxon>Cytophagales</taxon>
        <taxon>Cyclobacteriaceae</taxon>
        <taxon>Cyclobacterium</taxon>
    </lineage>
</organism>
<dbReference type="InterPro" id="IPR029119">
    <property type="entry name" value="MutY_C"/>
</dbReference>
<keyword evidence="4" id="KW-0235">DNA replication</keyword>
<dbReference type="PANTHER" id="PTHR47707">
    <property type="entry name" value="8-OXO-DGTP DIPHOSPHATASE"/>
    <property type="match status" value="1"/>
</dbReference>
<protein>
    <recommendedName>
        <fullName evidence="13">8-oxo-dGTP diphosphatase</fullName>
        <ecNumber evidence="12">3.6.1.55</ecNumber>
    </recommendedName>
    <alternativeName>
        <fullName evidence="16">7,8-dihydro-8-oxoguanine-triphosphatase</fullName>
    </alternativeName>
    <alternativeName>
        <fullName evidence="15">Mutator protein MutT</fullName>
    </alternativeName>
    <alternativeName>
        <fullName evidence="14">dGTP pyrophosphohydrolase</fullName>
    </alternativeName>
</protein>
<evidence type="ECO:0000313" key="18">
    <source>
        <dbReference type="EMBL" id="NHE59743.1"/>
    </source>
</evidence>
<feature type="domain" description="Nudix hydrolase" evidence="17">
    <location>
        <begin position="1"/>
        <end position="125"/>
    </location>
</feature>
<keyword evidence="5" id="KW-0479">Metal-binding</keyword>
<comment type="catalytic activity">
    <reaction evidence="11">
        <text>8-oxo-GTP + H2O = 8-oxo-GMP + diphosphate + H(+)</text>
        <dbReference type="Rhea" id="RHEA:67616"/>
        <dbReference type="ChEBI" id="CHEBI:15377"/>
        <dbReference type="ChEBI" id="CHEBI:15378"/>
        <dbReference type="ChEBI" id="CHEBI:33019"/>
        <dbReference type="ChEBI" id="CHEBI:143553"/>
        <dbReference type="ChEBI" id="CHEBI:145694"/>
    </reaction>
</comment>
<evidence type="ECO:0000259" key="17">
    <source>
        <dbReference type="PROSITE" id="PS51462"/>
    </source>
</evidence>
<evidence type="ECO:0000256" key="12">
    <source>
        <dbReference type="ARBA" id="ARBA00038905"/>
    </source>
</evidence>
<evidence type="ECO:0000313" key="19">
    <source>
        <dbReference type="Proteomes" id="UP000649799"/>
    </source>
</evidence>
<dbReference type="PANTHER" id="PTHR47707:SF1">
    <property type="entry name" value="NUDIX HYDROLASE FAMILY PROTEIN"/>
    <property type="match status" value="1"/>
</dbReference>
<evidence type="ECO:0000256" key="9">
    <source>
        <dbReference type="ARBA" id="ARBA00023204"/>
    </source>
</evidence>
<dbReference type="InterPro" id="IPR000086">
    <property type="entry name" value="NUDIX_hydrolase_dom"/>
</dbReference>
<dbReference type="PROSITE" id="PS51462">
    <property type="entry name" value="NUDIX"/>
    <property type="match status" value="1"/>
</dbReference>
<evidence type="ECO:0000256" key="11">
    <source>
        <dbReference type="ARBA" id="ARBA00036904"/>
    </source>
</evidence>
<keyword evidence="6" id="KW-0227">DNA damage</keyword>
<evidence type="ECO:0000256" key="15">
    <source>
        <dbReference type="ARBA" id="ARBA00041979"/>
    </source>
</evidence>
<keyword evidence="8" id="KW-0460">Magnesium</keyword>
<dbReference type="EC" id="3.6.1.55" evidence="12"/>
<comment type="catalytic activity">
    <reaction evidence="10">
        <text>8-oxo-dGTP + H2O = 8-oxo-dGMP + diphosphate + H(+)</text>
        <dbReference type="Rhea" id="RHEA:31575"/>
        <dbReference type="ChEBI" id="CHEBI:15377"/>
        <dbReference type="ChEBI" id="CHEBI:15378"/>
        <dbReference type="ChEBI" id="CHEBI:33019"/>
        <dbReference type="ChEBI" id="CHEBI:63224"/>
        <dbReference type="ChEBI" id="CHEBI:77896"/>
        <dbReference type="EC" id="3.6.1.55"/>
    </reaction>
</comment>
<evidence type="ECO:0000256" key="4">
    <source>
        <dbReference type="ARBA" id="ARBA00022705"/>
    </source>
</evidence>
<dbReference type="Proteomes" id="UP000649799">
    <property type="component" value="Unassembled WGS sequence"/>
</dbReference>
<evidence type="ECO:0000256" key="2">
    <source>
        <dbReference type="ARBA" id="ARBA00005582"/>
    </source>
</evidence>
<dbReference type="Gene3D" id="3.90.79.10">
    <property type="entry name" value="Nucleoside Triphosphate Pyrophosphohydrolase"/>
    <property type="match status" value="1"/>
</dbReference>
<dbReference type="PRINTS" id="PR00502">
    <property type="entry name" value="NUDIXFAMILY"/>
</dbReference>
<dbReference type="RefSeq" id="WP_166151446.1">
    <property type="nucleotide sequence ID" value="NZ_JAANYN010000017.1"/>
</dbReference>
<accession>A0ABX0HD95</accession>
<keyword evidence="19" id="KW-1185">Reference proteome</keyword>
<reference evidence="18 19" key="1">
    <citation type="submission" date="2020-03" db="EMBL/GenBank/DDBJ databases">
        <title>Cyclobacterium plantarum sp. nov., a marine bacterium isolated from a coastal-marine wetland.</title>
        <authorList>
            <person name="Sanchez-Porro C."/>
            <person name="Ventosa A."/>
            <person name="Amoozegar M."/>
        </authorList>
    </citation>
    <scope>NUCLEOTIDE SEQUENCE [LARGE SCALE GENOMIC DNA]</scope>
    <source>
        <strain evidence="18 19">GBPx2</strain>
    </source>
</reference>
<comment type="similarity">
    <text evidence="2">Belongs to the Nudix hydrolase family.</text>
</comment>
<evidence type="ECO:0000256" key="10">
    <source>
        <dbReference type="ARBA" id="ARBA00035861"/>
    </source>
</evidence>
<evidence type="ECO:0000256" key="6">
    <source>
        <dbReference type="ARBA" id="ARBA00022763"/>
    </source>
</evidence>
<comment type="cofactor">
    <cofactor evidence="1">
        <name>Mg(2+)</name>
        <dbReference type="ChEBI" id="CHEBI:18420"/>
    </cofactor>
</comment>
<proteinExistence type="inferred from homology"/>
<evidence type="ECO:0000256" key="16">
    <source>
        <dbReference type="ARBA" id="ARBA00042798"/>
    </source>
</evidence>
<sequence length="132" mass="15226">MLQVTCAVICNAQNEILAVQRSEKMRMPLKWEFPGGKLEAGETEAEGLSREIREELALNIQPEIRMQPVHHDYGAFTICLIPYWARIGKEEVKLKEHLAYRWILPKNLPGLDWAAADLPVVQQILNSKPWFF</sequence>
<dbReference type="CDD" id="cd03425">
    <property type="entry name" value="NUDIX_MutT_NudA_like"/>
    <property type="match status" value="1"/>
</dbReference>
<evidence type="ECO:0000256" key="1">
    <source>
        <dbReference type="ARBA" id="ARBA00001946"/>
    </source>
</evidence>
<evidence type="ECO:0000256" key="14">
    <source>
        <dbReference type="ARBA" id="ARBA00041592"/>
    </source>
</evidence>
<dbReference type="EMBL" id="JAANYN010000017">
    <property type="protein sequence ID" value="NHE59743.1"/>
    <property type="molecule type" value="Genomic_DNA"/>
</dbReference>
<comment type="caution">
    <text evidence="18">The sequence shown here is derived from an EMBL/GenBank/DDBJ whole genome shotgun (WGS) entry which is preliminary data.</text>
</comment>
<dbReference type="InterPro" id="IPR020476">
    <property type="entry name" value="Nudix_hydrolase"/>
</dbReference>
<gene>
    <name evidence="18" type="ORF">G9Q97_23310</name>
</gene>
<dbReference type="Pfam" id="PF14815">
    <property type="entry name" value="NUDIX_4"/>
    <property type="match status" value="1"/>
</dbReference>
<keyword evidence="3" id="KW-0515">Mutator protein</keyword>
<evidence type="ECO:0000256" key="8">
    <source>
        <dbReference type="ARBA" id="ARBA00022842"/>
    </source>
</evidence>